<proteinExistence type="predicted"/>
<protein>
    <submittedName>
        <fullName evidence="1">Uncharacterized protein</fullName>
    </submittedName>
</protein>
<sequence length="732" mass="79356">MNTPVSPPQGGQLRRSAGKRSVVISPQGGVHGFNELIVDGLVDDGYDTPPELVANSGQPLQTRVPWWDEIEEYFVITLIWNGINLLDADGVSYEVELDDVLNPDFECPLEVPVRYLDQVEEGTDQTFELGFAVRQGFGNNWDYSATRRIRVDKLPPGGNPGTMAKLEFPTEIEVRGRILVTDFNASDELRIEAKGYVAQERGDKIVVTMSDGTTTETAGPFEVLSSRDPTPLLLPLAKLQALADETPITFTYQSTDRADNVSIVSVPHNSLSLLLRDIPPVLDTPKVPGFDQTTDPLVLDEDARAGIKVVIPPVTGVRLGDKIVVLWGAQRSEEHEVDVVPTPPDPLMEIMLLYPLTSQGPAQGDVSVSYELWRSGSKIGTSAGSATVKVDLRLPGGPDPDPGLPWHGNLVKAQIIGDVSGQANILTPEDVATGAILTIPWKAADGTDVLAEGDKLQLVWGTRFFDLDPVSNVEATAAAPITRKVLPAWLASEPSGDVQMAYTVTRAVGDGARDNDKLQLVWGARTYDLASVLGAKASILSEVIRLVLSAWRPTVPPTPDAAGEENTALSPPESVKVVRGLDLPGEGVDLTPLKFTDLNQYGAIDKDLAARDLPVRIWLYSNAQKNDQLVVHLAADDRQRPPPGNPIPEAQWDLPLIRIEEHHLEARDPGDPNDPGFGFVELSIERRWAFIVCTGAATVEYTATNKHGEKRSGHIRVPVAVKLPSEPSCLVP</sequence>
<comment type="caution">
    <text evidence="1">The sequence shown here is derived from an EMBL/GenBank/DDBJ whole genome shotgun (WGS) entry which is preliminary data.</text>
</comment>
<reference evidence="1" key="1">
    <citation type="submission" date="2024-01" db="EMBL/GenBank/DDBJ databases">
        <title>Unpublished Manusciprt.</title>
        <authorList>
            <person name="Duman M."/>
            <person name="Valdes E.G."/>
            <person name="Ajmi N."/>
            <person name="Altun S."/>
            <person name="Saticioglu I.B."/>
        </authorList>
    </citation>
    <scope>NUCLEOTIDE SEQUENCE</scope>
    <source>
        <strain evidence="1">137P</strain>
    </source>
</reference>
<gene>
    <name evidence="1" type="ORF">V0R62_04045</name>
</gene>
<dbReference type="Proteomes" id="UP001354227">
    <property type="component" value="Unassembled WGS sequence"/>
</dbReference>
<dbReference type="EMBL" id="JAZDCT010000004">
    <property type="protein sequence ID" value="MEE1886821.1"/>
    <property type="molecule type" value="Genomic_DNA"/>
</dbReference>
<name>A0ABU7H6G1_9PSED</name>
<evidence type="ECO:0000313" key="1">
    <source>
        <dbReference type="EMBL" id="MEE1886821.1"/>
    </source>
</evidence>
<accession>A0ABU7H6G1</accession>
<dbReference type="RefSeq" id="WP_330102857.1">
    <property type="nucleotide sequence ID" value="NZ_JAZDCT010000004.1"/>
</dbReference>
<keyword evidence="2" id="KW-1185">Reference proteome</keyword>
<evidence type="ECO:0000313" key="2">
    <source>
        <dbReference type="Proteomes" id="UP001354227"/>
    </source>
</evidence>
<organism evidence="1 2">
    <name type="scientific">Pseudomonas carassii</name>
    <dbReference type="NCBI Taxonomy" id="3115855"/>
    <lineage>
        <taxon>Bacteria</taxon>
        <taxon>Pseudomonadati</taxon>
        <taxon>Pseudomonadota</taxon>
        <taxon>Gammaproteobacteria</taxon>
        <taxon>Pseudomonadales</taxon>
        <taxon>Pseudomonadaceae</taxon>
        <taxon>Pseudomonas</taxon>
    </lineage>
</organism>